<name>A0A0U1HUN2_YERRO</name>
<sequence length="186" mass="21082">MFSKNILISDFILTDNHPVYQNQSWTGQLITRQTGVGYYSIQFKIQATKQCRAELQQFITEHGFGKPFSHSLGWYSEYTGQQESTVQCLSLASVGTYVIKVQPQTVLEVGTLIQFTNHRKIYKIIGNDGMGNLSIFPSLRKPVQISENIKFNNIYGTFILQTDGKIDFNSENIIIMNIKAIEDVTG</sequence>
<dbReference type="EMBL" id="CTKE01000013">
    <property type="protein sequence ID" value="CQI92549.1"/>
    <property type="molecule type" value="Genomic_DNA"/>
</dbReference>
<gene>
    <name evidence="1" type="ORF">ERS008555_02694</name>
</gene>
<dbReference type="AlphaFoldDB" id="A0A0U1HUN2"/>
<organism evidence="1 2">
    <name type="scientific">Yersinia rohdei</name>
    <dbReference type="NCBI Taxonomy" id="29485"/>
    <lineage>
        <taxon>Bacteria</taxon>
        <taxon>Pseudomonadati</taxon>
        <taxon>Pseudomonadota</taxon>
        <taxon>Gammaproteobacteria</taxon>
        <taxon>Enterobacterales</taxon>
        <taxon>Yersiniaceae</taxon>
        <taxon>Yersinia</taxon>
    </lineage>
</organism>
<dbReference type="RefSeq" id="WP_050535137.1">
    <property type="nucleotide sequence ID" value="NZ_CTKE01000013.1"/>
</dbReference>
<dbReference type="Proteomes" id="UP000042054">
    <property type="component" value="Unassembled WGS sequence"/>
</dbReference>
<proteinExistence type="predicted"/>
<dbReference type="OrthoDB" id="6631285at2"/>
<accession>A0A0U1HUN2</accession>
<evidence type="ECO:0000313" key="2">
    <source>
        <dbReference type="Proteomes" id="UP000042054"/>
    </source>
</evidence>
<protein>
    <submittedName>
        <fullName evidence="1">Uncharacterized protein</fullName>
    </submittedName>
</protein>
<evidence type="ECO:0000313" key="1">
    <source>
        <dbReference type="EMBL" id="CQI92549.1"/>
    </source>
</evidence>
<reference evidence="1 2" key="1">
    <citation type="submission" date="2015-03" db="EMBL/GenBank/DDBJ databases">
        <authorList>
            <person name="Murphy D."/>
        </authorList>
    </citation>
    <scope>NUCLEOTIDE SEQUENCE [LARGE SCALE GENOMIC DNA]</scope>
    <source>
        <strain evidence="1 2">68/02</strain>
    </source>
</reference>